<dbReference type="InterPro" id="IPR006199">
    <property type="entry name" value="LexA_DNA-bd_dom"/>
</dbReference>
<protein>
    <submittedName>
        <fullName evidence="2">SOS-response repressor and protease LexA</fullName>
        <ecNumber evidence="2">3.4.21.88</ecNumber>
    </submittedName>
</protein>
<dbReference type="Pfam" id="PF01726">
    <property type="entry name" value="LexA_DNA_bind"/>
    <property type="match status" value="1"/>
</dbReference>
<dbReference type="EMBL" id="CAAHDG010000002">
    <property type="protein sequence ID" value="VGM28748.1"/>
    <property type="molecule type" value="Genomic_DNA"/>
</dbReference>
<dbReference type="GO" id="GO:0006508">
    <property type="term" value="P:proteolysis"/>
    <property type="evidence" value="ECO:0007669"/>
    <property type="project" value="UniProtKB-KW"/>
</dbReference>
<gene>
    <name evidence="2" type="primary">lexA_1</name>
    <name evidence="2" type="ORF">SAMEA4873561_00682</name>
</gene>
<evidence type="ECO:0000259" key="1">
    <source>
        <dbReference type="Pfam" id="PF01726"/>
    </source>
</evidence>
<dbReference type="EC" id="3.4.21.88" evidence="2"/>
<proteinExistence type="predicted"/>
<name>A0A486TRX5_KLEPN</name>
<dbReference type="GO" id="GO:0004252">
    <property type="term" value="F:serine-type endopeptidase activity"/>
    <property type="evidence" value="ECO:0007669"/>
    <property type="project" value="UniProtKB-EC"/>
</dbReference>
<dbReference type="Gene3D" id="1.10.10.10">
    <property type="entry name" value="Winged helix-like DNA-binding domain superfamily/Winged helix DNA-binding domain"/>
    <property type="match status" value="1"/>
</dbReference>
<keyword evidence="2" id="KW-0645">Protease</keyword>
<dbReference type="SUPFAM" id="SSF46785">
    <property type="entry name" value="Winged helix' DNA-binding domain"/>
    <property type="match status" value="1"/>
</dbReference>
<evidence type="ECO:0000313" key="2">
    <source>
        <dbReference type="EMBL" id="VGM28748.1"/>
    </source>
</evidence>
<sequence>MMKLTIRQQEVLNLLIEYQRVHGFPPTTYELTGMLGCRSPNAAASHLKALEKKGAIKITRGVSRGISIVNFPPQRELVINLNTLVKVKLSDVAFVFLERQHEENRIRYPSIFGEFEPPSKDENGFTKMTLWSLMSELGQLCYCGGEVPFELKIPLEDE</sequence>
<feature type="domain" description="LexA repressor DNA-binding" evidence="1">
    <location>
        <begin position="1"/>
        <end position="65"/>
    </location>
</feature>
<dbReference type="AlphaFoldDB" id="A0A486TRX5"/>
<dbReference type="InterPro" id="IPR036388">
    <property type="entry name" value="WH-like_DNA-bd_sf"/>
</dbReference>
<reference evidence="2" key="1">
    <citation type="submission" date="2019-03" db="EMBL/GenBank/DDBJ databases">
        <authorList>
            <consortium name="Pathogen Informatics"/>
        </authorList>
    </citation>
    <scope>NUCLEOTIDE SEQUENCE</scope>
    <source>
        <strain evidence="2">5012STDY7626360</strain>
    </source>
</reference>
<accession>A0A486TRX5</accession>
<keyword evidence="2" id="KW-0378">Hydrolase</keyword>
<organism evidence="2">
    <name type="scientific">Klebsiella pneumoniae</name>
    <dbReference type="NCBI Taxonomy" id="573"/>
    <lineage>
        <taxon>Bacteria</taxon>
        <taxon>Pseudomonadati</taxon>
        <taxon>Pseudomonadota</taxon>
        <taxon>Gammaproteobacteria</taxon>
        <taxon>Enterobacterales</taxon>
        <taxon>Enterobacteriaceae</taxon>
        <taxon>Klebsiella/Raoultella group</taxon>
        <taxon>Klebsiella</taxon>
        <taxon>Klebsiella pneumoniae complex</taxon>
    </lineage>
</organism>
<dbReference type="InterPro" id="IPR036390">
    <property type="entry name" value="WH_DNA-bd_sf"/>
</dbReference>